<accession>A0AA36GSM2</accession>
<reference evidence="1" key="1">
    <citation type="submission" date="2023-07" db="EMBL/GenBank/DDBJ databases">
        <authorList>
            <consortium name="CYATHOMIX"/>
        </authorList>
    </citation>
    <scope>NUCLEOTIDE SEQUENCE</scope>
    <source>
        <strain evidence="1">N/A</strain>
    </source>
</reference>
<evidence type="ECO:0000313" key="2">
    <source>
        <dbReference type="Proteomes" id="UP001176961"/>
    </source>
</evidence>
<proteinExistence type="predicted"/>
<gene>
    <name evidence="1" type="ORF">CYNAS_LOCUS9399</name>
</gene>
<evidence type="ECO:0000313" key="1">
    <source>
        <dbReference type="EMBL" id="CAJ0597416.1"/>
    </source>
</evidence>
<dbReference type="AlphaFoldDB" id="A0AA36GSM2"/>
<sequence length="83" mass="9520">MIVVARSTAAIAVDRSRARFCRALVRTYRFTLNVRPIQTYAQLELSLFNFTFYFFLLVANSITTWETTSAELVPASRTLNHLS</sequence>
<keyword evidence="2" id="KW-1185">Reference proteome</keyword>
<dbReference type="EMBL" id="CATQJL010000223">
    <property type="protein sequence ID" value="CAJ0597416.1"/>
    <property type="molecule type" value="Genomic_DNA"/>
</dbReference>
<protein>
    <submittedName>
        <fullName evidence="1">Uncharacterized protein</fullName>
    </submittedName>
</protein>
<organism evidence="1 2">
    <name type="scientific">Cylicocyclus nassatus</name>
    <name type="common">Nematode worm</name>
    <dbReference type="NCBI Taxonomy" id="53992"/>
    <lineage>
        <taxon>Eukaryota</taxon>
        <taxon>Metazoa</taxon>
        <taxon>Ecdysozoa</taxon>
        <taxon>Nematoda</taxon>
        <taxon>Chromadorea</taxon>
        <taxon>Rhabditida</taxon>
        <taxon>Rhabditina</taxon>
        <taxon>Rhabditomorpha</taxon>
        <taxon>Strongyloidea</taxon>
        <taxon>Strongylidae</taxon>
        <taxon>Cylicocyclus</taxon>
    </lineage>
</organism>
<dbReference type="Proteomes" id="UP001176961">
    <property type="component" value="Unassembled WGS sequence"/>
</dbReference>
<name>A0AA36GSM2_CYLNA</name>
<comment type="caution">
    <text evidence="1">The sequence shown here is derived from an EMBL/GenBank/DDBJ whole genome shotgun (WGS) entry which is preliminary data.</text>
</comment>